<protein>
    <submittedName>
        <fullName evidence="2">Uncharacterized protein</fullName>
    </submittedName>
</protein>
<keyword evidence="1" id="KW-1133">Transmembrane helix</keyword>
<dbReference type="OrthoDB" id="5363267at2"/>
<organism evidence="2 3">
    <name type="scientific">Sulfurimonas lithotrophica</name>
    <dbReference type="NCBI Taxonomy" id="2590022"/>
    <lineage>
        <taxon>Bacteria</taxon>
        <taxon>Pseudomonadati</taxon>
        <taxon>Campylobacterota</taxon>
        <taxon>Epsilonproteobacteria</taxon>
        <taxon>Campylobacterales</taxon>
        <taxon>Sulfurimonadaceae</taxon>
        <taxon>Sulfurimonas</taxon>
    </lineage>
</organism>
<evidence type="ECO:0000313" key="3">
    <source>
        <dbReference type="Proteomes" id="UP000326944"/>
    </source>
</evidence>
<gene>
    <name evidence="2" type="ORF">FJR48_02515</name>
</gene>
<dbReference type="AlphaFoldDB" id="A0A5P8NYY7"/>
<dbReference type="RefSeq" id="WP_152306598.1">
    <property type="nucleotide sequence ID" value="NZ_CP043617.1"/>
</dbReference>
<keyword evidence="1" id="KW-0812">Transmembrane</keyword>
<feature type="transmembrane region" description="Helical" evidence="1">
    <location>
        <begin position="12"/>
        <end position="29"/>
    </location>
</feature>
<evidence type="ECO:0000313" key="2">
    <source>
        <dbReference type="EMBL" id="QFR48655.1"/>
    </source>
</evidence>
<proteinExistence type="predicted"/>
<accession>A0A5P8NYY7</accession>
<dbReference type="EMBL" id="CP043617">
    <property type="protein sequence ID" value="QFR48655.1"/>
    <property type="molecule type" value="Genomic_DNA"/>
</dbReference>
<name>A0A5P8NYY7_9BACT</name>
<evidence type="ECO:0000256" key="1">
    <source>
        <dbReference type="SAM" id="Phobius"/>
    </source>
</evidence>
<dbReference type="KEGG" id="sulg:FJR48_02515"/>
<reference evidence="2 3" key="1">
    <citation type="submission" date="2019-09" db="EMBL/GenBank/DDBJ databases">
        <title>Sulfurimonas gotlandica sp. nov., a chemoautotrophic and psychrotolerant epsilonproteobacterium isolated from a pelagic redoxcline, and an emended description of the genus Sulfurimonas.</title>
        <authorList>
            <person name="Wang S."/>
            <person name="Jiang L."/>
            <person name="Shao S."/>
        </authorList>
    </citation>
    <scope>NUCLEOTIDE SEQUENCE [LARGE SCALE GENOMIC DNA]</scope>
    <source>
        <strain evidence="2 3">GYSZ_1</strain>
    </source>
</reference>
<keyword evidence="3" id="KW-1185">Reference proteome</keyword>
<keyword evidence="1" id="KW-0472">Membrane</keyword>
<dbReference type="Proteomes" id="UP000326944">
    <property type="component" value="Chromosome"/>
</dbReference>
<sequence length="347" mass="42017">MNRFKKFSKYYIYILIFIFLTIITTNYMVDPYQQYRKASFYTFLVKNERYINPGLIKHYEYDSLLIGTSMVANFKSSDIEKKLGFNKVLKVPTFGGNICEQVETIEFAQKYKKINNILFGLDLYSFSGFNIPTNIKEDFPNFLYDDSVLNDSKYLFNTRVFTRSLKSITKRYDEKKISEQLDNLYEWQSKYEAMFDGGNNAKTNYLSQVNRYKSFRHYYKFEILKDNFNNYLLPLIESNKNINFYFFYPPYSILYYKLMQNAGYLEEYLKFKSYVFSIMKNYKNIKLYDFQSEDIVTCNLANYKDITHYHQRINLWMLNNMRMNTYLVSKDNIDKMINKLNEQVQRY</sequence>